<dbReference type="EMBL" id="RRUE01000002">
    <property type="protein sequence ID" value="RRN43713.1"/>
    <property type="molecule type" value="Genomic_DNA"/>
</dbReference>
<protein>
    <recommendedName>
        <fullName evidence="3">Phospholipase/carboxylesterase/thioesterase domain-containing protein</fullName>
    </recommendedName>
</protein>
<dbReference type="Proteomes" id="UP000270261">
    <property type="component" value="Unassembled WGS sequence"/>
</dbReference>
<sequence>MAIAHVLKPAPAQGAAQLFLLFSDAGQPWQGMRPLGEKLAAAFESAAIVVLQGPYAVGEGGAWLSPLAGLERQGAAADAAESGASLAPGEHAAPADTVTAAGTGAAAVAGVGVGAGVGAAQGGAVMPGSSAAVGAMSAVPSGQDASFSATALLDRMSEESLTRAVDLALPGCLGSIRAWQAKMKVLPEATALIGQGEGATMALAAALATMEDGHPVCGRVSVVGGRYAAVPEVVSPALVLHFLHGKADTTVHFGHTVRAAEQLVKQDADVVADIVPHEGSGLSDEMTGWLLDRFRTRVPRHLWQAAMRVQGADPDSCS</sequence>
<dbReference type="Gene3D" id="3.40.50.1820">
    <property type="entry name" value="alpha/beta hydrolase"/>
    <property type="match status" value="1"/>
</dbReference>
<accession>A0A3R8N9U1</accession>
<gene>
    <name evidence="1" type="ORF">EHV23_09835</name>
</gene>
<comment type="caution">
    <text evidence="1">The sequence shown here is derived from an EMBL/GenBank/DDBJ whole genome shotgun (WGS) entry which is preliminary data.</text>
</comment>
<dbReference type="RefSeq" id="WP_125095917.1">
    <property type="nucleotide sequence ID" value="NZ_RRUE01000002.1"/>
</dbReference>
<proteinExistence type="predicted"/>
<keyword evidence="2" id="KW-1185">Reference proteome</keyword>
<dbReference type="SUPFAM" id="SSF53474">
    <property type="entry name" value="alpha/beta-Hydrolases"/>
    <property type="match status" value="1"/>
</dbReference>
<dbReference type="InterPro" id="IPR029058">
    <property type="entry name" value="AB_hydrolase_fold"/>
</dbReference>
<organism evidence="1 2">
    <name type="scientific">Lautropia dentalis</name>
    <dbReference type="NCBI Taxonomy" id="2490857"/>
    <lineage>
        <taxon>Bacteria</taxon>
        <taxon>Pseudomonadati</taxon>
        <taxon>Pseudomonadota</taxon>
        <taxon>Betaproteobacteria</taxon>
        <taxon>Burkholderiales</taxon>
        <taxon>Burkholderiaceae</taxon>
        <taxon>Lautropia</taxon>
    </lineage>
</organism>
<dbReference type="OrthoDB" id="9801763at2"/>
<reference evidence="1 2" key="1">
    <citation type="submission" date="2018-11" db="EMBL/GenBank/DDBJ databases">
        <title>Genome sequencing of Lautropia sp. KCOM 2505 (= ChDC F240).</title>
        <authorList>
            <person name="Kook J.-K."/>
            <person name="Park S.-N."/>
            <person name="Lim Y.K."/>
        </authorList>
    </citation>
    <scope>NUCLEOTIDE SEQUENCE [LARGE SCALE GENOMIC DNA]</scope>
    <source>
        <strain evidence="1 2">KCOM 2505</strain>
    </source>
</reference>
<dbReference type="AlphaFoldDB" id="A0A3R8N9U1"/>
<evidence type="ECO:0008006" key="3">
    <source>
        <dbReference type="Google" id="ProtNLM"/>
    </source>
</evidence>
<name>A0A3R8N9U1_9BURK</name>
<evidence type="ECO:0000313" key="2">
    <source>
        <dbReference type="Proteomes" id="UP000270261"/>
    </source>
</evidence>
<evidence type="ECO:0000313" key="1">
    <source>
        <dbReference type="EMBL" id="RRN43713.1"/>
    </source>
</evidence>